<keyword evidence="2" id="KW-1185">Reference proteome</keyword>
<dbReference type="AlphaFoldDB" id="A0A7J7CQH8"/>
<comment type="caution">
    <text evidence="1">The sequence shown here is derived from an EMBL/GenBank/DDBJ whole genome shotgun (WGS) entry which is preliminary data.</text>
</comment>
<proteinExistence type="predicted"/>
<dbReference type="PANTHER" id="PTHR34287">
    <property type="entry name" value="OS06G0551500 PROTEIN-RELATED"/>
    <property type="match status" value="1"/>
</dbReference>
<evidence type="ECO:0000313" key="2">
    <source>
        <dbReference type="Proteomes" id="UP000593562"/>
    </source>
</evidence>
<accession>A0A7J7CQH8</accession>
<dbReference type="PANTHER" id="PTHR34287:SF2">
    <property type="match status" value="1"/>
</dbReference>
<protein>
    <submittedName>
        <fullName evidence="1">Uncharacterized protein</fullName>
    </submittedName>
</protein>
<evidence type="ECO:0000313" key="1">
    <source>
        <dbReference type="EMBL" id="KAF5736258.1"/>
    </source>
</evidence>
<sequence length="99" mass="11438">MSTEVSSSSPSPQIEANLPQRVQMVSKSVSQRLLQKFFDATEYDFDYEQSGLWSPPVKRSAFMSSPGGILTEEEMLGRLRDVMEARRRRARRYRVCFNV</sequence>
<dbReference type="EMBL" id="JAAARO010000014">
    <property type="protein sequence ID" value="KAF5736258.1"/>
    <property type="molecule type" value="Genomic_DNA"/>
</dbReference>
<gene>
    <name evidence="1" type="ORF">HS088_TW14G00396</name>
</gene>
<dbReference type="InParanoid" id="A0A7J7CQH8"/>
<name>A0A7J7CQH8_TRIWF</name>
<dbReference type="Proteomes" id="UP000593562">
    <property type="component" value="Unassembled WGS sequence"/>
</dbReference>
<reference evidence="1 2" key="1">
    <citation type="journal article" date="2020" name="Nat. Commun.">
        <title>Genome of Tripterygium wilfordii and identification of cytochrome P450 involved in triptolide biosynthesis.</title>
        <authorList>
            <person name="Tu L."/>
            <person name="Su P."/>
            <person name="Zhang Z."/>
            <person name="Gao L."/>
            <person name="Wang J."/>
            <person name="Hu T."/>
            <person name="Zhou J."/>
            <person name="Zhang Y."/>
            <person name="Zhao Y."/>
            <person name="Liu Y."/>
            <person name="Song Y."/>
            <person name="Tong Y."/>
            <person name="Lu Y."/>
            <person name="Yang J."/>
            <person name="Xu C."/>
            <person name="Jia M."/>
            <person name="Peters R.J."/>
            <person name="Huang L."/>
            <person name="Gao W."/>
        </authorList>
    </citation>
    <scope>NUCLEOTIDE SEQUENCE [LARGE SCALE GENOMIC DNA]</scope>
    <source>
        <strain evidence="2">cv. XIE 37</strain>
        <tissue evidence="1">Leaf</tissue>
    </source>
</reference>
<organism evidence="1 2">
    <name type="scientific">Tripterygium wilfordii</name>
    <name type="common">Thunder God vine</name>
    <dbReference type="NCBI Taxonomy" id="458696"/>
    <lineage>
        <taxon>Eukaryota</taxon>
        <taxon>Viridiplantae</taxon>
        <taxon>Streptophyta</taxon>
        <taxon>Embryophyta</taxon>
        <taxon>Tracheophyta</taxon>
        <taxon>Spermatophyta</taxon>
        <taxon>Magnoliopsida</taxon>
        <taxon>eudicotyledons</taxon>
        <taxon>Gunneridae</taxon>
        <taxon>Pentapetalae</taxon>
        <taxon>rosids</taxon>
        <taxon>fabids</taxon>
        <taxon>Celastrales</taxon>
        <taxon>Celastraceae</taxon>
        <taxon>Tripterygium</taxon>
    </lineage>
</organism>